<evidence type="ECO:0000259" key="2">
    <source>
        <dbReference type="PROSITE" id="PS50994"/>
    </source>
</evidence>
<gene>
    <name evidence="3" type="ORF">CCMP2556_LOCUS54854</name>
</gene>
<proteinExistence type="predicted"/>
<name>A0ABP0SYM7_9DINO</name>
<dbReference type="PROSITE" id="PS50994">
    <property type="entry name" value="INTEGRASE"/>
    <property type="match status" value="1"/>
</dbReference>
<dbReference type="PANTHER" id="PTHR37984">
    <property type="entry name" value="PROTEIN CBG26694"/>
    <property type="match status" value="1"/>
</dbReference>
<evidence type="ECO:0000313" key="3">
    <source>
        <dbReference type="EMBL" id="CAK9117550.1"/>
    </source>
</evidence>
<accession>A0ABP0SYM7</accession>
<feature type="compositionally biased region" description="Basic and acidic residues" evidence="1">
    <location>
        <begin position="311"/>
        <end position="320"/>
    </location>
</feature>
<feature type="compositionally biased region" description="Basic and acidic residues" evidence="1">
    <location>
        <begin position="472"/>
        <end position="492"/>
    </location>
</feature>
<dbReference type="EMBL" id="CAXAMN010028728">
    <property type="protein sequence ID" value="CAK9117550.1"/>
    <property type="molecule type" value="Genomic_DNA"/>
</dbReference>
<dbReference type="InterPro" id="IPR056971">
    <property type="entry name" value="Znf-C2HC_3"/>
</dbReference>
<dbReference type="InterPro" id="IPR001584">
    <property type="entry name" value="Integrase_cat-core"/>
</dbReference>
<feature type="region of interest" description="Disordered" evidence="1">
    <location>
        <begin position="299"/>
        <end position="320"/>
    </location>
</feature>
<organism evidence="3 4">
    <name type="scientific">Durusdinium trenchii</name>
    <dbReference type="NCBI Taxonomy" id="1381693"/>
    <lineage>
        <taxon>Eukaryota</taxon>
        <taxon>Sar</taxon>
        <taxon>Alveolata</taxon>
        <taxon>Dinophyceae</taxon>
        <taxon>Suessiales</taxon>
        <taxon>Symbiodiniaceae</taxon>
        <taxon>Durusdinium</taxon>
    </lineage>
</organism>
<feature type="compositionally biased region" description="Polar residues" evidence="1">
    <location>
        <begin position="439"/>
        <end position="452"/>
    </location>
</feature>
<dbReference type="InterPro" id="IPR050951">
    <property type="entry name" value="Retrovirus_Pol_polyprotein"/>
</dbReference>
<feature type="region of interest" description="Disordered" evidence="1">
    <location>
        <begin position="430"/>
        <end position="506"/>
    </location>
</feature>
<feature type="domain" description="Integrase catalytic" evidence="2">
    <location>
        <begin position="1"/>
        <end position="136"/>
    </location>
</feature>
<evidence type="ECO:0000256" key="1">
    <source>
        <dbReference type="SAM" id="MobiDB-lite"/>
    </source>
</evidence>
<dbReference type="InterPro" id="IPR012337">
    <property type="entry name" value="RNaseH-like_sf"/>
</dbReference>
<sequence>MALNIVCWATRFQMVIPLRSHTAPDARRAYLEWVRFMGVPQRLFTDLGKEFCSAFQDGAELDETLVEPSALEMPTQRAITERAGKTFKEILEKAMDNYATQSESEWRDLVDIVNMTVNRLTNKSGYSPCQRLLGYTPKMPGGLQFLTEEEKKERQWANRGDLQMQRAQTMRLAAAKAFHEIECQQAMKNAIHHGRRSIKDFEVGQTVYFWRRAPGDKASKESTRYWRGPAKVVLTSPPGAVWINFRRHIVKAAPEQLRHASMEEHQSLSSWMEGLSHLRQIIEEEPKAGYIDLTKEYKEEDFEDEEEDIPLESRDSRKEKPKYKIEGKTERKDVVMREEEDEWLWNEAKQTLTRFHLQYRQHLFKPTDVSDCPVDYNKLGPQRRTTMYFEDGSSKEIVDDWHEEAQPVHKRWKGRTEFQMMIEKFAWEKGEPEAEETTRMTSPTVSLSGTTTEEAKIGLKRGAGEDEENNEGLEKRARTETVEDQKKEEEPIRGLSRPFEIDGEDQEQIPKRQRIDWFEVMINTVMPVMKKPKGQNEIKLKQLLDEAKTKYYKAIKKEIDNNIKTGAYEILSPEASEEVRRAGHNILQSRYVLVEKRIEEDEVPAMQEEGILLRTDEHGGFKAKARHVMKGFSEPDSEWLEAATPQVAPETVLLILQTISSSRWTPGYLDFTQAFHSGDPISRDMLEANALSKEAMEEVETGIVLRPIPMKDIRIGSASDARHTVFVKKKSSKKIEIHERFLQVGRTHSQGGHIVFAYHKNLETEQTPQPISVLSWKSSRLKRRTVNTLAAEAQAMVQAVGASYWIRFLLAEIKGLKMSLQNWQKQISRTPYMTATDSRSLFDNLTRSTNVAAHIEDKRTAIDLAILKNDMNTTRGQTRWVASRLKELLGGAFLRMDQGDPEGALPELQVQSVNGANASRYTQLMKCELGLCAGPEAAAWSAARRDTALQVCRTILERGGILVERGHEAVLKQTLQDGSSVICTRCGALVAWSRAEAHRAIWCSSLGDQVAETDAAPGDASNDDMDIDYGAPTGC</sequence>
<dbReference type="Gene3D" id="3.30.420.10">
    <property type="entry name" value="Ribonuclease H-like superfamily/Ribonuclease H"/>
    <property type="match status" value="1"/>
</dbReference>
<feature type="region of interest" description="Disordered" evidence="1">
    <location>
        <begin position="1013"/>
        <end position="1035"/>
    </location>
</feature>
<feature type="compositionally biased region" description="Acidic residues" evidence="1">
    <location>
        <begin position="299"/>
        <end position="310"/>
    </location>
</feature>
<dbReference type="SUPFAM" id="SSF53098">
    <property type="entry name" value="Ribonuclease H-like"/>
    <property type="match status" value="1"/>
</dbReference>
<dbReference type="Pfam" id="PF25017">
    <property type="entry name" value="zf-C2HC_3"/>
    <property type="match status" value="1"/>
</dbReference>
<dbReference type="Proteomes" id="UP001642484">
    <property type="component" value="Unassembled WGS sequence"/>
</dbReference>
<comment type="caution">
    <text evidence="3">The sequence shown here is derived from an EMBL/GenBank/DDBJ whole genome shotgun (WGS) entry which is preliminary data.</text>
</comment>
<dbReference type="PANTHER" id="PTHR37984:SF5">
    <property type="entry name" value="PROTEIN NYNRIN-LIKE"/>
    <property type="match status" value="1"/>
</dbReference>
<keyword evidence="4" id="KW-1185">Reference proteome</keyword>
<protein>
    <recommendedName>
        <fullName evidence="2">Integrase catalytic domain-containing protein</fullName>
    </recommendedName>
</protein>
<reference evidence="3 4" key="1">
    <citation type="submission" date="2024-02" db="EMBL/GenBank/DDBJ databases">
        <authorList>
            <person name="Chen Y."/>
            <person name="Shah S."/>
            <person name="Dougan E. K."/>
            <person name="Thang M."/>
            <person name="Chan C."/>
        </authorList>
    </citation>
    <scope>NUCLEOTIDE SEQUENCE [LARGE SCALE GENOMIC DNA]</scope>
</reference>
<evidence type="ECO:0000313" key="4">
    <source>
        <dbReference type="Proteomes" id="UP001642484"/>
    </source>
</evidence>
<dbReference type="InterPro" id="IPR036397">
    <property type="entry name" value="RNaseH_sf"/>
</dbReference>